<dbReference type="AlphaFoldDB" id="A0AAX3E1C6"/>
<dbReference type="Gene3D" id="3.30.465.10">
    <property type="match status" value="1"/>
</dbReference>
<protein>
    <submittedName>
        <fullName evidence="6">FAD-binding oxidoreductase</fullName>
    </submittedName>
</protein>
<dbReference type="Pfam" id="PF02913">
    <property type="entry name" value="FAD-oxidase_C"/>
    <property type="match status" value="1"/>
</dbReference>
<dbReference type="InterPro" id="IPR016171">
    <property type="entry name" value="Vanillyl_alc_oxidase_C-sub2"/>
</dbReference>
<evidence type="ECO:0000256" key="3">
    <source>
        <dbReference type="ARBA" id="ARBA00022630"/>
    </source>
</evidence>
<dbReference type="RefSeq" id="WP_264075727.1">
    <property type="nucleotide sequence ID" value="NZ_CP076676.1"/>
</dbReference>
<evidence type="ECO:0000313" key="7">
    <source>
        <dbReference type="Proteomes" id="UP001163166"/>
    </source>
</evidence>
<dbReference type="PANTHER" id="PTHR43716">
    <property type="entry name" value="D-2-HYDROXYGLUTARATE DEHYDROGENASE, MITOCHONDRIAL"/>
    <property type="match status" value="1"/>
</dbReference>
<dbReference type="FunFam" id="1.10.45.10:FF:000001">
    <property type="entry name" value="D-lactate dehydrogenase mitochondrial"/>
    <property type="match status" value="1"/>
</dbReference>
<dbReference type="InterPro" id="IPR016167">
    <property type="entry name" value="FAD-bd_PCMH_sub1"/>
</dbReference>
<dbReference type="GO" id="GO:0003824">
    <property type="term" value="F:catalytic activity"/>
    <property type="evidence" value="ECO:0007669"/>
    <property type="project" value="InterPro"/>
</dbReference>
<dbReference type="InterPro" id="IPR036318">
    <property type="entry name" value="FAD-bd_PCMH-like_sf"/>
</dbReference>
<evidence type="ECO:0000313" key="6">
    <source>
        <dbReference type="EMBL" id="UYO40793.1"/>
    </source>
</evidence>
<proteinExistence type="inferred from homology"/>
<dbReference type="Gene3D" id="3.30.43.10">
    <property type="entry name" value="Uridine Diphospho-n-acetylenolpyruvylglucosamine Reductase, domain 2"/>
    <property type="match status" value="1"/>
</dbReference>
<dbReference type="InterPro" id="IPR016169">
    <property type="entry name" value="FAD-bd_PCMH_sub2"/>
</dbReference>
<keyword evidence="3" id="KW-0285">Flavoprotein</keyword>
<dbReference type="Gene3D" id="1.10.45.10">
    <property type="entry name" value="Vanillyl-alcohol Oxidase, Chain A, domain 4"/>
    <property type="match status" value="1"/>
</dbReference>
<dbReference type="PANTHER" id="PTHR43716:SF2">
    <property type="entry name" value="BLL6224 PROTEIN"/>
    <property type="match status" value="1"/>
</dbReference>
<sequence length="475" mass="50739">MNIVSPLSPAPLSPELIARFTAIVGDKHALTDPLEVEAYITEERNLYRGHSPLVLRPGSTEEVVAICKLANEARVALVPQGGNTGLVGGQTPHNGEVVISLKRMDKIREVDTSSNTMTVEAGVILQRAQEKAAEVDRLFPLSLGAQGSCTIGGNLSTNAGGTAALAYGLARDMALGVEVVLADGRVLNLLSKLKKDNTGYDLRDLFIGAEGTLGIITAATLKLFPKPRAVETAFVGLQSPDDALKLLGIAQGEAAGNLTSFELIAETPLDFSVRHANNRDPLEARYPWYVLIELSSPRDDARAALESILERGFEDGIVVDAAIASSVQQQQAFWKLREEISPAQKPEGGSIKHDISVPVAAVPQFIEQANAAVVTLIPGARPVPFGHLGDGNIHYNVSQPVGADKAEFLARWHDVNKVVFDVVLRLGGSISAEHGIGVMKRDELPEVKDKTAIELMRSIKALLDPHGIMNPGKVV</sequence>
<evidence type="ECO:0000259" key="5">
    <source>
        <dbReference type="PROSITE" id="PS51387"/>
    </source>
</evidence>
<dbReference type="SUPFAM" id="SSF56176">
    <property type="entry name" value="FAD-binding/transporter-associated domain-like"/>
    <property type="match status" value="1"/>
</dbReference>
<evidence type="ECO:0000256" key="2">
    <source>
        <dbReference type="ARBA" id="ARBA00008000"/>
    </source>
</evidence>
<comment type="cofactor">
    <cofactor evidence="1">
        <name>FAD</name>
        <dbReference type="ChEBI" id="CHEBI:57692"/>
    </cofactor>
</comment>
<dbReference type="GO" id="GO:0071949">
    <property type="term" value="F:FAD binding"/>
    <property type="evidence" value="ECO:0007669"/>
    <property type="project" value="InterPro"/>
</dbReference>
<dbReference type="FunFam" id="3.30.465.10:FF:000001">
    <property type="entry name" value="D-2-hydroxyglutarate dehydrogenase, mitochondrial"/>
    <property type="match status" value="1"/>
</dbReference>
<dbReference type="Gene3D" id="3.30.70.2740">
    <property type="match status" value="1"/>
</dbReference>
<dbReference type="InterPro" id="IPR004113">
    <property type="entry name" value="FAD-bd_oxidored_4_C"/>
</dbReference>
<dbReference type="Gene3D" id="3.30.70.2190">
    <property type="match status" value="1"/>
</dbReference>
<accession>A0AAX3E1C6</accession>
<dbReference type="SUPFAM" id="SSF55103">
    <property type="entry name" value="FAD-linked oxidases, C-terminal domain"/>
    <property type="match status" value="1"/>
</dbReference>
<evidence type="ECO:0000256" key="4">
    <source>
        <dbReference type="ARBA" id="ARBA00022827"/>
    </source>
</evidence>
<evidence type="ECO:0000256" key="1">
    <source>
        <dbReference type="ARBA" id="ARBA00001974"/>
    </source>
</evidence>
<dbReference type="GO" id="GO:0022904">
    <property type="term" value="P:respiratory electron transport chain"/>
    <property type="evidence" value="ECO:0007669"/>
    <property type="project" value="TreeGrafter"/>
</dbReference>
<dbReference type="EMBL" id="CP076676">
    <property type="protein sequence ID" value="UYO40793.1"/>
    <property type="molecule type" value="Genomic_DNA"/>
</dbReference>
<keyword evidence="4" id="KW-0274">FAD</keyword>
<dbReference type="InterPro" id="IPR016166">
    <property type="entry name" value="FAD-bd_PCMH"/>
</dbReference>
<gene>
    <name evidence="6" type="ORF">KQX62_05660</name>
</gene>
<feature type="domain" description="FAD-binding PCMH-type" evidence="5">
    <location>
        <begin position="47"/>
        <end position="226"/>
    </location>
</feature>
<reference evidence="6" key="1">
    <citation type="journal article" date="2022" name="Biol. Control">
        <title>In silico genomic analysis of Rhodopseudomonas palustris strains revealed potential biocontrol agents and crop yield enhancers.</title>
        <authorList>
            <person name="Surachat K."/>
            <person name="Kantachote D."/>
            <person name="Deachamag P."/>
            <person name="Wonglapsuwan M."/>
        </authorList>
    </citation>
    <scope>NUCLEOTIDE SEQUENCE</scope>
    <source>
        <strain evidence="6">TLS06</strain>
    </source>
</reference>
<name>A0AAX3E1C6_RHOPL</name>
<dbReference type="InterPro" id="IPR016164">
    <property type="entry name" value="FAD-linked_Oxase-like_C"/>
</dbReference>
<dbReference type="InterPro" id="IPR006094">
    <property type="entry name" value="Oxid_FAD_bind_N"/>
</dbReference>
<organism evidence="6 7">
    <name type="scientific">Rhodopseudomonas palustris</name>
    <dbReference type="NCBI Taxonomy" id="1076"/>
    <lineage>
        <taxon>Bacteria</taxon>
        <taxon>Pseudomonadati</taxon>
        <taxon>Pseudomonadota</taxon>
        <taxon>Alphaproteobacteria</taxon>
        <taxon>Hyphomicrobiales</taxon>
        <taxon>Nitrobacteraceae</taxon>
        <taxon>Rhodopseudomonas</taxon>
    </lineage>
</organism>
<dbReference type="InterPro" id="IPR051264">
    <property type="entry name" value="FAD-oxidored/transferase_4"/>
</dbReference>
<dbReference type="Proteomes" id="UP001163166">
    <property type="component" value="Chromosome"/>
</dbReference>
<dbReference type="Pfam" id="PF01565">
    <property type="entry name" value="FAD_binding_4"/>
    <property type="match status" value="1"/>
</dbReference>
<dbReference type="PROSITE" id="PS51387">
    <property type="entry name" value="FAD_PCMH"/>
    <property type="match status" value="1"/>
</dbReference>
<comment type="similarity">
    <text evidence="2">Belongs to the FAD-binding oxidoreductase/transferase type 4 family.</text>
</comment>